<evidence type="ECO:0000256" key="2">
    <source>
        <dbReference type="ARBA" id="ARBA00023125"/>
    </source>
</evidence>
<feature type="domain" description="HTH marR-type" evidence="4">
    <location>
        <begin position="6"/>
        <end position="138"/>
    </location>
</feature>
<dbReference type="PROSITE" id="PS50995">
    <property type="entry name" value="HTH_MARR_2"/>
    <property type="match status" value="1"/>
</dbReference>
<accession>A0A557SEU7</accession>
<dbReference type="PANTHER" id="PTHR42756">
    <property type="entry name" value="TRANSCRIPTIONAL REGULATOR, MARR"/>
    <property type="match status" value="1"/>
</dbReference>
<dbReference type="PRINTS" id="PR00598">
    <property type="entry name" value="HTHMARR"/>
</dbReference>
<dbReference type="Gene3D" id="1.10.10.10">
    <property type="entry name" value="Winged helix-like DNA-binding domain superfamily/Winged helix DNA-binding domain"/>
    <property type="match status" value="1"/>
</dbReference>
<dbReference type="SMART" id="SM00347">
    <property type="entry name" value="HTH_MARR"/>
    <property type="match status" value="1"/>
</dbReference>
<evidence type="ECO:0000313" key="5">
    <source>
        <dbReference type="EMBL" id="TVO75940.1"/>
    </source>
</evidence>
<dbReference type="InterPro" id="IPR036390">
    <property type="entry name" value="WH_DNA-bd_sf"/>
</dbReference>
<dbReference type="InterPro" id="IPR000835">
    <property type="entry name" value="HTH_MarR-typ"/>
</dbReference>
<evidence type="ECO:0000256" key="3">
    <source>
        <dbReference type="ARBA" id="ARBA00023163"/>
    </source>
</evidence>
<organism evidence="5 6">
    <name type="scientific">Sedimenticola selenatireducens</name>
    <dbReference type="NCBI Taxonomy" id="191960"/>
    <lineage>
        <taxon>Bacteria</taxon>
        <taxon>Pseudomonadati</taxon>
        <taxon>Pseudomonadota</taxon>
        <taxon>Gammaproteobacteria</taxon>
        <taxon>Chromatiales</taxon>
        <taxon>Sedimenticolaceae</taxon>
        <taxon>Sedimenticola</taxon>
    </lineage>
</organism>
<proteinExistence type="predicted"/>
<keyword evidence="2" id="KW-0238">DNA-binding</keyword>
<sequence length="141" mass="16207">MHYTLRDGPGFQLLRAAAQFKHCLSKTLDSYEITPVQFAVLGLLWENDGLTQHEIADRLGKDRPNVTRILEKIETKSLIIRRHAPNDRRAMQVFLSPQAVALRPELEALAINFRARVYNGISESERTLLNQLLTRLMENLK</sequence>
<dbReference type="Pfam" id="PF01047">
    <property type="entry name" value="MarR"/>
    <property type="match status" value="1"/>
</dbReference>
<reference evidence="5 6" key="1">
    <citation type="submission" date="2019-07" db="EMBL/GenBank/DDBJ databases">
        <title>The pathways for chlorine oxyanion respiration interact through the shared metabolite chlorate.</title>
        <authorList>
            <person name="Barnum T.P."/>
            <person name="Cheng Y."/>
            <person name="Hill K.A."/>
            <person name="Lucas L.N."/>
            <person name="Carlson H.K."/>
            <person name="Coates J.D."/>
        </authorList>
    </citation>
    <scope>NUCLEOTIDE SEQUENCE [LARGE SCALE GENOMIC DNA]</scope>
    <source>
        <strain evidence="5 6">BK-1</strain>
    </source>
</reference>
<evidence type="ECO:0000313" key="6">
    <source>
        <dbReference type="Proteomes" id="UP000316649"/>
    </source>
</evidence>
<keyword evidence="3" id="KW-0804">Transcription</keyword>
<dbReference type="GO" id="GO:0003700">
    <property type="term" value="F:DNA-binding transcription factor activity"/>
    <property type="evidence" value="ECO:0007669"/>
    <property type="project" value="InterPro"/>
</dbReference>
<keyword evidence="6" id="KW-1185">Reference proteome</keyword>
<evidence type="ECO:0000256" key="1">
    <source>
        <dbReference type="ARBA" id="ARBA00023015"/>
    </source>
</evidence>
<dbReference type="EMBL" id="VMNH01000007">
    <property type="protein sequence ID" value="TVO75940.1"/>
    <property type="molecule type" value="Genomic_DNA"/>
</dbReference>
<comment type="caution">
    <text evidence="5">The sequence shown here is derived from an EMBL/GenBank/DDBJ whole genome shotgun (WGS) entry which is preliminary data.</text>
</comment>
<dbReference type="RefSeq" id="WP_144358520.1">
    <property type="nucleotide sequence ID" value="NZ_VMNH01000007.1"/>
</dbReference>
<dbReference type="InterPro" id="IPR036388">
    <property type="entry name" value="WH-like_DNA-bd_sf"/>
</dbReference>
<keyword evidence="1" id="KW-0805">Transcription regulation</keyword>
<evidence type="ECO:0000259" key="4">
    <source>
        <dbReference type="PROSITE" id="PS50995"/>
    </source>
</evidence>
<name>A0A557SEU7_9GAMM</name>
<dbReference type="GO" id="GO:0003677">
    <property type="term" value="F:DNA binding"/>
    <property type="evidence" value="ECO:0007669"/>
    <property type="project" value="UniProtKB-KW"/>
</dbReference>
<dbReference type="SUPFAM" id="SSF46785">
    <property type="entry name" value="Winged helix' DNA-binding domain"/>
    <property type="match status" value="1"/>
</dbReference>
<dbReference type="PANTHER" id="PTHR42756:SF1">
    <property type="entry name" value="TRANSCRIPTIONAL REPRESSOR OF EMRAB OPERON"/>
    <property type="match status" value="1"/>
</dbReference>
<dbReference type="AlphaFoldDB" id="A0A557SEU7"/>
<dbReference type="Proteomes" id="UP000316649">
    <property type="component" value="Unassembled WGS sequence"/>
</dbReference>
<gene>
    <name evidence="5" type="ORF">FHP88_08035</name>
</gene>
<dbReference type="OrthoDB" id="32523at2"/>
<protein>
    <submittedName>
        <fullName evidence="5">MarR family transcriptional regulator</fullName>
    </submittedName>
</protein>